<dbReference type="CDD" id="cd06583">
    <property type="entry name" value="PGRP"/>
    <property type="match status" value="1"/>
</dbReference>
<dbReference type="EC" id="3.5.1.28" evidence="2"/>
<dbReference type="GO" id="GO:0009253">
    <property type="term" value="P:peptidoglycan catabolic process"/>
    <property type="evidence" value="ECO:0007669"/>
    <property type="project" value="InterPro"/>
</dbReference>
<gene>
    <name evidence="6" type="ORF">JQV55_00170</name>
</gene>
<keyword evidence="3" id="KW-0378">Hydrolase</keyword>
<protein>
    <recommendedName>
        <fullName evidence="2">N-acetylmuramoyl-L-alanine amidase</fullName>
        <ecNumber evidence="2">3.5.1.28</ecNumber>
    </recommendedName>
</protein>
<dbReference type="Gene3D" id="3.40.80.10">
    <property type="entry name" value="Peptidoglycan recognition protein-like"/>
    <property type="match status" value="1"/>
</dbReference>
<evidence type="ECO:0000256" key="4">
    <source>
        <dbReference type="ARBA" id="ARBA00023316"/>
    </source>
</evidence>
<dbReference type="SUPFAM" id="SSF55846">
    <property type="entry name" value="N-acetylmuramoyl-L-alanine amidase-like"/>
    <property type="match status" value="1"/>
</dbReference>
<dbReference type="GO" id="GO:0008745">
    <property type="term" value="F:N-acetylmuramoyl-L-alanine amidase activity"/>
    <property type="evidence" value="ECO:0007669"/>
    <property type="project" value="UniProtKB-EC"/>
</dbReference>
<proteinExistence type="predicted"/>
<evidence type="ECO:0000259" key="5">
    <source>
        <dbReference type="SMART" id="SM00644"/>
    </source>
</evidence>
<comment type="catalytic activity">
    <reaction evidence="1">
        <text>Hydrolyzes the link between N-acetylmuramoyl residues and L-amino acid residues in certain cell-wall glycopeptides.</text>
        <dbReference type="EC" id="3.5.1.28"/>
    </reaction>
</comment>
<evidence type="ECO:0000256" key="1">
    <source>
        <dbReference type="ARBA" id="ARBA00001561"/>
    </source>
</evidence>
<evidence type="ECO:0000256" key="2">
    <source>
        <dbReference type="ARBA" id="ARBA00011901"/>
    </source>
</evidence>
<organism evidence="6 7">
    <name type="scientific">Sulfitobacter geojensis</name>
    <dbReference type="NCBI Taxonomy" id="1342299"/>
    <lineage>
        <taxon>Bacteria</taxon>
        <taxon>Pseudomonadati</taxon>
        <taxon>Pseudomonadota</taxon>
        <taxon>Alphaproteobacteria</taxon>
        <taxon>Rhodobacterales</taxon>
        <taxon>Roseobacteraceae</taxon>
        <taxon>Sulfitobacter</taxon>
    </lineage>
</organism>
<dbReference type="InterPro" id="IPR036505">
    <property type="entry name" value="Amidase/PGRP_sf"/>
</dbReference>
<dbReference type="InterPro" id="IPR002502">
    <property type="entry name" value="Amidase_domain"/>
</dbReference>
<accession>A0AAE2VUL4</accession>
<dbReference type="Pfam" id="PF01510">
    <property type="entry name" value="Amidase_2"/>
    <property type="match status" value="1"/>
</dbReference>
<evidence type="ECO:0000313" key="7">
    <source>
        <dbReference type="Proteomes" id="UP000732193"/>
    </source>
</evidence>
<evidence type="ECO:0000313" key="6">
    <source>
        <dbReference type="EMBL" id="MBM1711970.1"/>
    </source>
</evidence>
<dbReference type="SMART" id="SM00644">
    <property type="entry name" value="Ami_2"/>
    <property type="match status" value="1"/>
</dbReference>
<dbReference type="GO" id="GO:0071555">
    <property type="term" value="P:cell wall organization"/>
    <property type="evidence" value="ECO:0007669"/>
    <property type="project" value="UniProtKB-KW"/>
</dbReference>
<evidence type="ECO:0000256" key="3">
    <source>
        <dbReference type="ARBA" id="ARBA00022801"/>
    </source>
</evidence>
<keyword evidence="7" id="KW-1185">Reference proteome</keyword>
<reference evidence="6 7" key="1">
    <citation type="submission" date="2021-01" db="EMBL/GenBank/DDBJ databases">
        <title>Diatom-associated Roseobacters Show Island Model of Population Structure.</title>
        <authorList>
            <person name="Qu L."/>
            <person name="Feng X."/>
            <person name="Chen Y."/>
            <person name="Li L."/>
            <person name="Wang X."/>
            <person name="Hu Z."/>
            <person name="Wang H."/>
            <person name="Luo H."/>
        </authorList>
    </citation>
    <scope>NUCLEOTIDE SEQUENCE [LARGE SCALE GENOMIC DNA]</scope>
    <source>
        <strain evidence="6 7">TR60-84</strain>
    </source>
</reference>
<feature type="domain" description="N-acetylmuramoyl-L-alanine amidase" evidence="5">
    <location>
        <begin position="6"/>
        <end position="139"/>
    </location>
</feature>
<sequence>MTARPSPNCGPRRDGLTPSLVVLHYTAMHSAEAAIERLCDPAAEVSAHYLISITGAVTMMVPEDKRAWHAGAGSWRGQDDINSRSIGIELDNLGNHPFAESQMASLETLLQAIMTRWGIAANGVIGHSDMAPGRKIDPGPHFDWARLARQGLAAQTVAQSPETVDEDSFASRAHAAGYPQDTPFETLLATTRLRSAPWRGGPLTHADYTLPSI</sequence>
<dbReference type="Proteomes" id="UP000732193">
    <property type="component" value="Unassembled WGS sequence"/>
</dbReference>
<dbReference type="AlphaFoldDB" id="A0AAE2VUL4"/>
<dbReference type="PANTHER" id="PTHR30417:SF1">
    <property type="entry name" value="N-ACETYLMURAMOYL-L-ALANINE AMIDASE AMID"/>
    <property type="match status" value="1"/>
</dbReference>
<dbReference type="EMBL" id="JAFBRM010000001">
    <property type="protein sequence ID" value="MBM1711970.1"/>
    <property type="molecule type" value="Genomic_DNA"/>
</dbReference>
<comment type="caution">
    <text evidence="6">The sequence shown here is derived from an EMBL/GenBank/DDBJ whole genome shotgun (WGS) entry which is preliminary data.</text>
</comment>
<name>A0AAE2VUL4_9RHOB</name>
<dbReference type="GO" id="GO:0009254">
    <property type="term" value="P:peptidoglycan turnover"/>
    <property type="evidence" value="ECO:0007669"/>
    <property type="project" value="TreeGrafter"/>
</dbReference>
<keyword evidence="4" id="KW-0961">Cell wall biogenesis/degradation</keyword>
<dbReference type="InterPro" id="IPR051206">
    <property type="entry name" value="NAMLAA_amidase_2"/>
</dbReference>
<dbReference type="PANTHER" id="PTHR30417">
    <property type="entry name" value="N-ACETYLMURAMOYL-L-ALANINE AMIDASE AMID"/>
    <property type="match status" value="1"/>
</dbReference>